<sequence>MKLKMGGLKVVLLLLGVFMCVIPFSYGLSESCMMVYDEGRAPAVLRSPECPDWVLSAESRLNCQFSTTQGRRRYQEDHISCNLDMKIPLSGENGPKNINVGVVAVFDGHIGKEASEMASKLFMDYFYLHSVFGLHKNWLSEKEEQDIDEESELHSSNLGRCIPTEASCLICIPTFLIMREAFKINSASGTTAVVLLLVDGQIFVANVGDSKALLCSETQDDDGSLKAYLSPKELTIDHTAHRDEERSRIEQAGGIITGYGLPLINGHFPMTRAIGDVPLKIYGIISDPELRDWQALTANDSYLVISSDGIFESLNPKHVCELLQGAHSGGSKKLKRKPSCSSESSLADCIVQEAFEKGSTDNLSVVVVPLRSAGFSPMKH</sequence>
<dbReference type="SUPFAM" id="SSF81606">
    <property type="entry name" value="PP2C-like"/>
    <property type="match status" value="1"/>
</dbReference>
<proteinExistence type="predicted"/>
<evidence type="ECO:0000313" key="3">
    <source>
        <dbReference type="EMBL" id="GFZ04345.1"/>
    </source>
</evidence>
<dbReference type="Pfam" id="PF00481">
    <property type="entry name" value="PP2C"/>
    <property type="match status" value="1"/>
</dbReference>
<dbReference type="PANTHER" id="PTHR47992">
    <property type="entry name" value="PROTEIN PHOSPHATASE"/>
    <property type="match status" value="1"/>
</dbReference>
<evidence type="ECO:0000313" key="4">
    <source>
        <dbReference type="Proteomes" id="UP000585474"/>
    </source>
</evidence>
<feature type="domain" description="PPM-type phosphatase" evidence="2">
    <location>
        <begin position="62"/>
        <end position="370"/>
    </location>
</feature>
<accession>A0A7J0G079</accession>
<dbReference type="OrthoDB" id="416093at2759"/>
<dbReference type="CDD" id="cd00143">
    <property type="entry name" value="PP2Cc"/>
    <property type="match status" value="1"/>
</dbReference>
<feature type="chain" id="PRO_5029791435" evidence="1">
    <location>
        <begin position="28"/>
        <end position="380"/>
    </location>
</feature>
<dbReference type="PROSITE" id="PS51746">
    <property type="entry name" value="PPM_2"/>
    <property type="match status" value="1"/>
</dbReference>
<keyword evidence="1" id="KW-0732">Signal</keyword>
<reference evidence="3 4" key="1">
    <citation type="submission" date="2019-07" db="EMBL/GenBank/DDBJ databases">
        <title>De Novo Assembly of kiwifruit Actinidia rufa.</title>
        <authorList>
            <person name="Sugita-Konishi S."/>
            <person name="Sato K."/>
            <person name="Mori E."/>
            <person name="Abe Y."/>
            <person name="Kisaki G."/>
            <person name="Hamano K."/>
            <person name="Suezawa K."/>
            <person name="Otani M."/>
            <person name="Fukuda T."/>
            <person name="Manabe T."/>
            <person name="Gomi K."/>
            <person name="Tabuchi M."/>
            <person name="Akimitsu K."/>
            <person name="Kataoka I."/>
        </authorList>
    </citation>
    <scope>NUCLEOTIDE SEQUENCE [LARGE SCALE GENOMIC DNA]</scope>
    <source>
        <strain evidence="4">cv. Fuchu</strain>
    </source>
</reference>
<keyword evidence="3" id="KW-0808">Transferase</keyword>
<name>A0A7J0G079_9ERIC</name>
<dbReference type="GO" id="GO:0004722">
    <property type="term" value="F:protein serine/threonine phosphatase activity"/>
    <property type="evidence" value="ECO:0007669"/>
    <property type="project" value="InterPro"/>
</dbReference>
<comment type="caution">
    <text evidence="3">The sequence shown here is derived from an EMBL/GenBank/DDBJ whole genome shotgun (WGS) entry which is preliminary data.</text>
</comment>
<dbReference type="InterPro" id="IPR001932">
    <property type="entry name" value="PPM-type_phosphatase-like_dom"/>
</dbReference>
<keyword evidence="3" id="KW-0418">Kinase</keyword>
<dbReference type="InterPro" id="IPR015655">
    <property type="entry name" value="PP2C"/>
</dbReference>
<evidence type="ECO:0000256" key="1">
    <source>
        <dbReference type="SAM" id="SignalP"/>
    </source>
</evidence>
<organism evidence="3 4">
    <name type="scientific">Actinidia rufa</name>
    <dbReference type="NCBI Taxonomy" id="165716"/>
    <lineage>
        <taxon>Eukaryota</taxon>
        <taxon>Viridiplantae</taxon>
        <taxon>Streptophyta</taxon>
        <taxon>Embryophyta</taxon>
        <taxon>Tracheophyta</taxon>
        <taxon>Spermatophyta</taxon>
        <taxon>Magnoliopsida</taxon>
        <taxon>eudicotyledons</taxon>
        <taxon>Gunneridae</taxon>
        <taxon>Pentapetalae</taxon>
        <taxon>asterids</taxon>
        <taxon>Ericales</taxon>
        <taxon>Actinidiaceae</taxon>
        <taxon>Actinidia</taxon>
    </lineage>
</organism>
<dbReference type="InterPro" id="IPR036457">
    <property type="entry name" value="PPM-type-like_dom_sf"/>
</dbReference>
<keyword evidence="4" id="KW-1185">Reference proteome</keyword>
<dbReference type="EMBL" id="BJWL01000016">
    <property type="protein sequence ID" value="GFZ04345.1"/>
    <property type="molecule type" value="Genomic_DNA"/>
</dbReference>
<dbReference type="Proteomes" id="UP000585474">
    <property type="component" value="Unassembled WGS sequence"/>
</dbReference>
<feature type="signal peptide" evidence="1">
    <location>
        <begin position="1"/>
        <end position="27"/>
    </location>
</feature>
<dbReference type="AlphaFoldDB" id="A0A7J0G079"/>
<evidence type="ECO:0000259" key="2">
    <source>
        <dbReference type="PROSITE" id="PS51746"/>
    </source>
</evidence>
<dbReference type="SMART" id="SM00332">
    <property type="entry name" value="PP2Cc"/>
    <property type="match status" value="1"/>
</dbReference>
<dbReference type="Gene3D" id="3.60.40.10">
    <property type="entry name" value="PPM-type phosphatase domain"/>
    <property type="match status" value="1"/>
</dbReference>
<protein>
    <submittedName>
        <fullName evidence="3">Kinase superfamily protein</fullName>
    </submittedName>
</protein>
<gene>
    <name evidence="3" type="ORF">Acr_16g0009690</name>
</gene>
<dbReference type="GO" id="GO:0016301">
    <property type="term" value="F:kinase activity"/>
    <property type="evidence" value="ECO:0007669"/>
    <property type="project" value="UniProtKB-KW"/>
</dbReference>